<name>A0ABT6F156_9SYNE</name>
<evidence type="ECO:0000313" key="3">
    <source>
        <dbReference type="Proteomes" id="UP001154265"/>
    </source>
</evidence>
<keyword evidence="1" id="KW-1133">Transmembrane helix</keyword>
<reference evidence="2" key="1">
    <citation type="journal article" date="2022" name="Genome Biol. Evol.">
        <title>A New Gene Family Diagnostic for Intracellular Biomineralization of Amorphous Ca Carbonates by Cyanobacteria.</title>
        <authorList>
            <person name="Benzerara K."/>
            <person name="Duprat E."/>
            <person name="Bitard-Feildel T."/>
            <person name="Caumes G."/>
            <person name="Cassier-Chauvat C."/>
            <person name="Chauvat F."/>
            <person name="Dezi M."/>
            <person name="Diop S.I."/>
            <person name="Gaschignard G."/>
            <person name="Gorgen S."/>
            <person name="Gugger M."/>
            <person name="Lopez-Garcia P."/>
            <person name="Millet M."/>
            <person name="Skouri-Panet F."/>
            <person name="Moreira D."/>
            <person name="Callebaut I."/>
        </authorList>
    </citation>
    <scope>NUCLEOTIDE SEQUENCE</scope>
    <source>
        <strain evidence="2">G9</strain>
    </source>
</reference>
<gene>
    <name evidence="2" type="ORF">L3556_11705</name>
</gene>
<comment type="caution">
    <text evidence="2">The sequence shown here is derived from an EMBL/GenBank/DDBJ whole genome shotgun (WGS) entry which is preliminary data.</text>
</comment>
<evidence type="ECO:0000256" key="1">
    <source>
        <dbReference type="SAM" id="Phobius"/>
    </source>
</evidence>
<keyword evidence="1" id="KW-0472">Membrane</keyword>
<feature type="transmembrane region" description="Helical" evidence="1">
    <location>
        <begin position="39"/>
        <end position="63"/>
    </location>
</feature>
<dbReference type="RefSeq" id="WP_277867453.1">
    <property type="nucleotide sequence ID" value="NZ_JAKKUT010000002.1"/>
</dbReference>
<protein>
    <submittedName>
        <fullName evidence="2">Prepilin-type N-terminal cleavage/methylation domain-containing protein</fullName>
    </submittedName>
</protein>
<dbReference type="EMBL" id="JAKKUT010000002">
    <property type="protein sequence ID" value="MDG2991590.1"/>
    <property type="molecule type" value="Genomic_DNA"/>
</dbReference>
<keyword evidence="1" id="KW-0812">Transmembrane</keyword>
<dbReference type="NCBIfam" id="TIGR02532">
    <property type="entry name" value="IV_pilin_GFxxxE"/>
    <property type="match status" value="1"/>
</dbReference>
<sequence length="232" mass="25239">MYDATGAMMMPRFFLGRYIALDFSLEQQGKNNGFTLTELMVGVAIAGVVIASLGFALVTLMGIDQTSQSDGDRRVEIDRTLSYLSNDIRQARSVNLPTGYTVNPTACATNTPVLHLRNPDNTNTVYYIRDISGCNNIVWLKPNMIYRVQRTTGGLDLPDPPHAIPNNVGNEIMDAVQPPTTAFTCPSGEQAGANGFYVCLENSRSLTIHLFGRGSQGQTMPVQSTRVAVRGS</sequence>
<organism evidence="2 3">
    <name type="scientific">Candidatus Synechococcus calcipolaris G9</name>
    <dbReference type="NCBI Taxonomy" id="1497997"/>
    <lineage>
        <taxon>Bacteria</taxon>
        <taxon>Bacillati</taxon>
        <taxon>Cyanobacteriota</taxon>
        <taxon>Cyanophyceae</taxon>
        <taxon>Synechococcales</taxon>
        <taxon>Synechococcaceae</taxon>
        <taxon>Synechococcus</taxon>
    </lineage>
</organism>
<accession>A0ABT6F156</accession>
<reference evidence="2" key="2">
    <citation type="submission" date="2022-01" db="EMBL/GenBank/DDBJ databases">
        <authorList>
            <person name="Zivanovic Y."/>
            <person name="Moreira D."/>
            <person name="Lopez-Garcia P."/>
        </authorList>
    </citation>
    <scope>NUCLEOTIDE SEQUENCE</scope>
    <source>
        <strain evidence="2">G9</strain>
    </source>
</reference>
<dbReference type="Pfam" id="PF07963">
    <property type="entry name" value="N_methyl"/>
    <property type="match status" value="1"/>
</dbReference>
<dbReference type="InterPro" id="IPR012902">
    <property type="entry name" value="N_methyl_site"/>
</dbReference>
<evidence type="ECO:0000313" key="2">
    <source>
        <dbReference type="EMBL" id="MDG2991590.1"/>
    </source>
</evidence>
<keyword evidence="3" id="KW-1185">Reference proteome</keyword>
<proteinExistence type="predicted"/>
<dbReference type="Proteomes" id="UP001154265">
    <property type="component" value="Unassembled WGS sequence"/>
</dbReference>